<dbReference type="InterPro" id="IPR001002">
    <property type="entry name" value="Chitin-bd_1"/>
</dbReference>
<evidence type="ECO:0000256" key="8">
    <source>
        <dbReference type="ARBA" id="ARBA00023024"/>
    </source>
</evidence>
<keyword evidence="8" id="KW-0146">Chitin degradation</keyword>
<proteinExistence type="inferred from homology"/>
<keyword evidence="12" id="KW-0624">Polysaccharide degradation</keyword>
<dbReference type="InterPro" id="IPR001223">
    <property type="entry name" value="Glyco_hydro18_cat"/>
</dbReference>
<dbReference type="Gene3D" id="3.30.60.10">
    <property type="entry name" value="Endochitinase-like"/>
    <property type="match status" value="1"/>
</dbReference>
<feature type="disulfide bond" evidence="14">
    <location>
        <begin position="419"/>
        <end position="431"/>
    </location>
</feature>
<comment type="similarity">
    <text evidence="13">Belongs to the secreted LysM effector family.</text>
</comment>
<dbReference type="GO" id="GO:0006032">
    <property type="term" value="P:chitin catabolic process"/>
    <property type="evidence" value="ECO:0007669"/>
    <property type="project" value="UniProtKB-KW"/>
</dbReference>
<dbReference type="InterPro" id="IPR001579">
    <property type="entry name" value="Glyco_hydro_18_chit_AS"/>
</dbReference>
<evidence type="ECO:0000256" key="15">
    <source>
        <dbReference type="RuleBase" id="RU000489"/>
    </source>
</evidence>
<sequence length="1257" mass="137191">MLTPENSLCPTPCKGTVPGDWTVYNSVESLSYCQEPMMFDFSIMNPLDDPETIVQIRACTASKMVKSSTKQIHEAPAAVGNSISTAQSAWWLPTIEKHNVAVLIEKIQARAMSQDAKSDHGDILFSYFNGTVIGIYIGALVDTETSISALSDAASSNIELTKASRGIIQVCGGNRTSDYTTGLVSSGDGNLVFVQHAVKSWAKASCAPTAGASGTKAIDHLNVPTRLLDHHNSHSRRHYHPHPHGHSHSHSYSHSHSHSHLFNRATCRTTRVASGDSCASLATKCGTSPSGFTKNNSYNKKLCSTLMEGQVVCCSAGSLPDIRPKPKANGECATHDVDKNESCSSIAAFNGLKITDLDEFNKETWGWNGCKNLLLGQKICTSKGSPPLPAPVSNAQCGPTKPGTKMPTGNKKLADLNPCPLKACCNIWGQCGTTKDYCTISKSTTGNPGTSKSGENGCISNCGMKIVNNEKAPDSFKKIAYYESWNQDRPCMHMDVRTITSAFTSGWTHVHFAFANITSDYKVSVKDTYGQFKNFKSLKGIKRIIAFGGWSFSVGVDTYTILREAVKPANREAFANEVVRFVKDHDLDGVDFDWEYPGAPDLPDIPKGSLDEPANYLKFLQLVKSKLPSEKTLSIAAPASFWYLKQFPIATISRTVDYIVYMTYDLHGQWDYESAWASDGCPKGSCLRSHVNLTETENSLAMVTKAGVEARKLVVGVSSYGRSFKMSSARCKGPMCTFTGPESGAAKGKCTDTAGYISNSELEALIHSHSGDVEKWHDTTTDSDYMIFDDTNWVAYMSEKTKQGRTAKYKASYLPGSLNFGGTSDWAIDLQEEWADTHNVDGDDNDEDEDDVVWESFAKCNEKYNAVDDIPSSTSGRCVAPYVLGSLSKELAIAVKDYKEVSKGYDDKFKWYVDWVKEGINTALDTFMKVKSGEGNKYMDCEWTSPNSKGSGPCTDVELRVPINTPKAANRRFITYKMRDEKGFYEALLANHGIEKSWVEWKDYADHDICICPNGPHARGVDEKEPNRLAAGPPCPCEARAGFTMHKNYPRRIQDTSKIDVPNPKSIIDEAIPKTDELAELLSESYIDALNEDLDASSEDAVTAFSMPVFMLEDAIESIKKVKEIGEKQKETKTRELVLSILSIVFAVVPFAGSAASALGGAAMIARAALIIGEAGSAALSIVDIVEDPASAPFAILGMLIGSKGVKVKGPRKAFKDAADARRALKDNKLEAFSPEFRRKDKIVQSLLKKSNSCSVA</sequence>
<evidence type="ECO:0000256" key="7">
    <source>
        <dbReference type="ARBA" id="ARBA00022801"/>
    </source>
</evidence>
<dbReference type="PANTHER" id="PTHR47700:SF2">
    <property type="entry name" value="CHITINASE"/>
    <property type="match status" value="1"/>
</dbReference>
<dbReference type="SMART" id="SM00257">
    <property type="entry name" value="LysM"/>
    <property type="match status" value="2"/>
</dbReference>
<evidence type="ECO:0000256" key="5">
    <source>
        <dbReference type="ARBA" id="ARBA00022525"/>
    </source>
</evidence>
<dbReference type="PROSITE" id="PS50941">
    <property type="entry name" value="CHIT_BIND_I_2"/>
    <property type="match status" value="1"/>
</dbReference>
<dbReference type="Pfam" id="PF01476">
    <property type="entry name" value="LysM"/>
    <property type="match status" value="1"/>
</dbReference>
<dbReference type="PROSITE" id="PS51910">
    <property type="entry name" value="GH18_2"/>
    <property type="match status" value="1"/>
</dbReference>
<dbReference type="GO" id="GO:0005576">
    <property type="term" value="C:extracellular region"/>
    <property type="evidence" value="ECO:0007669"/>
    <property type="project" value="UniProtKB-SubCell"/>
</dbReference>
<feature type="domain" description="Chitin-binding type-1" evidence="17">
    <location>
        <begin position="394"/>
        <end position="464"/>
    </location>
</feature>
<dbReference type="AlphaFoldDB" id="W9PFL7"/>
<feature type="domain" description="GH18" evidence="19">
    <location>
        <begin position="476"/>
        <end position="847"/>
    </location>
</feature>
<evidence type="ECO:0000256" key="13">
    <source>
        <dbReference type="ARBA" id="ARBA00044955"/>
    </source>
</evidence>
<dbReference type="InterPro" id="IPR011583">
    <property type="entry name" value="Chitinase_II/V-like_cat"/>
</dbReference>
<dbReference type="Gene3D" id="3.10.50.10">
    <property type="match status" value="1"/>
</dbReference>
<organism evidence="20">
    <name type="scientific">Fusarium oxysporum f. sp. pisi HDV247</name>
    <dbReference type="NCBI Taxonomy" id="1080344"/>
    <lineage>
        <taxon>Eukaryota</taxon>
        <taxon>Fungi</taxon>
        <taxon>Dikarya</taxon>
        <taxon>Ascomycota</taxon>
        <taxon>Pezizomycotina</taxon>
        <taxon>Sordariomycetes</taxon>
        <taxon>Hypocreomycetidae</taxon>
        <taxon>Hypocreales</taxon>
        <taxon>Nectriaceae</taxon>
        <taxon>Fusarium</taxon>
        <taxon>Fusarium oxysporum species complex</taxon>
    </lineage>
</organism>
<evidence type="ECO:0000259" key="19">
    <source>
        <dbReference type="PROSITE" id="PS51910"/>
    </source>
</evidence>
<dbReference type="InterPro" id="IPR036861">
    <property type="entry name" value="Endochitinase-like_sf"/>
</dbReference>
<evidence type="ECO:0000259" key="18">
    <source>
        <dbReference type="PROSITE" id="PS51782"/>
    </source>
</evidence>
<dbReference type="Gene3D" id="3.10.350.10">
    <property type="entry name" value="LysM domain"/>
    <property type="match status" value="2"/>
</dbReference>
<feature type="compositionally biased region" description="Basic residues" evidence="16">
    <location>
        <begin position="233"/>
        <end position="256"/>
    </location>
</feature>
<evidence type="ECO:0000256" key="14">
    <source>
        <dbReference type="PROSITE-ProRule" id="PRU00261"/>
    </source>
</evidence>
<dbReference type="InterPro" id="IPR017853">
    <property type="entry name" value="GH"/>
</dbReference>
<dbReference type="InterPro" id="IPR053214">
    <property type="entry name" value="LysM12-like"/>
</dbReference>
<feature type="disulfide bond" evidence="14">
    <location>
        <begin position="458"/>
        <end position="462"/>
    </location>
</feature>
<evidence type="ECO:0000256" key="16">
    <source>
        <dbReference type="SAM" id="MobiDB-lite"/>
    </source>
</evidence>
<protein>
    <recommendedName>
        <fullName evidence="4">chitinase</fullName>
        <ecNumber evidence="4">3.2.1.14</ecNumber>
    </recommendedName>
</protein>
<dbReference type="Gene3D" id="3.20.20.80">
    <property type="entry name" value="Glycosidases"/>
    <property type="match status" value="1"/>
</dbReference>
<evidence type="ECO:0000256" key="11">
    <source>
        <dbReference type="ARBA" id="ARBA00023295"/>
    </source>
</evidence>
<dbReference type="GO" id="GO:0000272">
    <property type="term" value="P:polysaccharide catabolic process"/>
    <property type="evidence" value="ECO:0007669"/>
    <property type="project" value="UniProtKB-KW"/>
</dbReference>
<keyword evidence="9" id="KW-0843">Virulence</keyword>
<evidence type="ECO:0000256" key="6">
    <source>
        <dbReference type="ARBA" id="ARBA00022669"/>
    </source>
</evidence>
<evidence type="ECO:0000256" key="10">
    <source>
        <dbReference type="ARBA" id="ARBA00023277"/>
    </source>
</evidence>
<feature type="domain" description="LysM" evidence="18">
    <location>
        <begin position="268"/>
        <end position="314"/>
    </location>
</feature>
<dbReference type="InterPro" id="IPR018392">
    <property type="entry name" value="LysM"/>
</dbReference>
<dbReference type="InterPro" id="IPR036779">
    <property type="entry name" value="LysM_dom_sf"/>
</dbReference>
<dbReference type="Pfam" id="PF00704">
    <property type="entry name" value="Glyco_hydro_18"/>
    <property type="match status" value="1"/>
</dbReference>
<comment type="caution">
    <text evidence="14">Lacks conserved residue(s) required for the propagation of feature annotation.</text>
</comment>
<dbReference type="SUPFAM" id="SSF54556">
    <property type="entry name" value="Chitinase insertion domain"/>
    <property type="match status" value="1"/>
</dbReference>
<dbReference type="SUPFAM" id="SSF51445">
    <property type="entry name" value="(Trans)glycosidases"/>
    <property type="match status" value="1"/>
</dbReference>
<dbReference type="CDD" id="cd00035">
    <property type="entry name" value="ChtBD1"/>
    <property type="match status" value="1"/>
</dbReference>
<keyword evidence="7 15" id="KW-0378">Hydrolase</keyword>
<keyword evidence="10" id="KW-0119">Carbohydrate metabolism</keyword>
<evidence type="ECO:0000256" key="12">
    <source>
        <dbReference type="ARBA" id="ARBA00023326"/>
    </source>
</evidence>
<dbReference type="InterPro" id="IPR029070">
    <property type="entry name" value="Chitinase_insertion_sf"/>
</dbReference>
<dbReference type="EC" id="3.2.1.14" evidence="4"/>
<dbReference type="GO" id="GO:0008061">
    <property type="term" value="F:chitin binding"/>
    <property type="evidence" value="ECO:0007669"/>
    <property type="project" value="UniProtKB-UniRule"/>
</dbReference>
<keyword evidence="5" id="KW-0964">Secreted</keyword>
<dbReference type="Proteomes" id="UP000030751">
    <property type="component" value="Unassembled WGS sequence"/>
</dbReference>
<evidence type="ECO:0000259" key="17">
    <source>
        <dbReference type="PROSITE" id="PS50941"/>
    </source>
</evidence>
<evidence type="ECO:0000256" key="9">
    <source>
        <dbReference type="ARBA" id="ARBA00023026"/>
    </source>
</evidence>
<dbReference type="OrthoDB" id="73875at2759"/>
<dbReference type="PROSITE" id="PS01095">
    <property type="entry name" value="GH18_1"/>
    <property type="match status" value="1"/>
</dbReference>
<accession>W9PFL7</accession>
<feature type="disulfide bond" evidence="14">
    <location>
        <begin position="424"/>
        <end position="438"/>
    </location>
</feature>
<evidence type="ECO:0000256" key="4">
    <source>
        <dbReference type="ARBA" id="ARBA00012729"/>
    </source>
</evidence>
<evidence type="ECO:0000256" key="3">
    <source>
        <dbReference type="ARBA" id="ARBA00008682"/>
    </source>
</evidence>
<feature type="region of interest" description="Disordered" evidence="16">
    <location>
        <begin position="232"/>
        <end position="256"/>
    </location>
</feature>
<evidence type="ECO:0000313" key="20">
    <source>
        <dbReference type="EMBL" id="EXA43979.1"/>
    </source>
</evidence>
<gene>
    <name evidence="20" type="ORF">FOVG_08798</name>
</gene>
<dbReference type="SMART" id="SM00636">
    <property type="entry name" value="Glyco_18"/>
    <property type="match status" value="1"/>
</dbReference>
<evidence type="ECO:0000256" key="2">
    <source>
        <dbReference type="ARBA" id="ARBA00004613"/>
    </source>
</evidence>
<name>W9PFL7_FUSOX</name>
<feature type="domain" description="LysM" evidence="18">
    <location>
        <begin position="333"/>
        <end position="381"/>
    </location>
</feature>
<dbReference type="SUPFAM" id="SSF57016">
    <property type="entry name" value="Plant lectins/antimicrobial peptides"/>
    <property type="match status" value="1"/>
</dbReference>
<reference evidence="20" key="2">
    <citation type="submission" date="2012-05" db="EMBL/GenBank/DDBJ databases">
        <title>Annotation of the Genome Sequence of Fusarium oxysporum HDV247.</title>
        <authorList>
            <consortium name="The Broad Institute Genomics Platform"/>
            <person name="Ma L.-J."/>
            <person name="Corby-Kistler H."/>
            <person name="Broz K."/>
            <person name="Gale L.R."/>
            <person name="Jonkers W."/>
            <person name="O'Donnell K."/>
            <person name="Ploetz R."/>
            <person name="Steinberg C."/>
            <person name="Schwartz D.C."/>
            <person name="VanEtten H."/>
            <person name="Zhou S."/>
            <person name="Young S.K."/>
            <person name="Zeng Q."/>
            <person name="Gargeya S."/>
            <person name="Fitzgerald M."/>
            <person name="Abouelleil A."/>
            <person name="Alvarado L."/>
            <person name="Chapman S.B."/>
            <person name="Gainer-Dewar J."/>
            <person name="Goldberg J."/>
            <person name="Griggs A."/>
            <person name="Gujja S."/>
            <person name="Hansen M."/>
            <person name="Howarth C."/>
            <person name="Imamovic A."/>
            <person name="Ireland A."/>
            <person name="Larimer J."/>
            <person name="McCowan C."/>
            <person name="Murphy C."/>
            <person name="Pearson M."/>
            <person name="Poon T.W."/>
            <person name="Priest M."/>
            <person name="Roberts A."/>
            <person name="Saif S."/>
            <person name="Shea T."/>
            <person name="Sykes S."/>
            <person name="Wortman J."/>
            <person name="Nusbaum C."/>
            <person name="Birren B."/>
        </authorList>
    </citation>
    <scope>NUCLEOTIDE SEQUENCE</scope>
    <source>
        <strain evidence="20">HDV247</strain>
    </source>
</reference>
<dbReference type="SUPFAM" id="SSF54106">
    <property type="entry name" value="LysM domain"/>
    <property type="match status" value="1"/>
</dbReference>
<dbReference type="GO" id="GO:0008843">
    <property type="term" value="F:endochitinase activity"/>
    <property type="evidence" value="ECO:0007669"/>
    <property type="project" value="UniProtKB-EC"/>
</dbReference>
<dbReference type="PANTHER" id="PTHR47700">
    <property type="entry name" value="V CHITINASE, PUTATIVE (AFU_ORTHOLOGUE AFUA_6G13720)-RELATED"/>
    <property type="match status" value="1"/>
</dbReference>
<reference evidence="20" key="1">
    <citation type="submission" date="2011-10" db="EMBL/GenBank/DDBJ databases">
        <title>The Genome Sequence of Fusarium oxysporum HDV247.</title>
        <authorList>
            <consortium name="The Broad Institute Genome Sequencing Platform"/>
            <person name="Ma L.-J."/>
            <person name="Gale L.R."/>
            <person name="Schwartz D.C."/>
            <person name="Zhou S."/>
            <person name="Corby-Kistler H."/>
            <person name="Young S.K."/>
            <person name="Zeng Q."/>
            <person name="Gargeya S."/>
            <person name="Fitzgerald M."/>
            <person name="Haas B."/>
            <person name="Abouelleil A."/>
            <person name="Alvarado L."/>
            <person name="Arachchi H.M."/>
            <person name="Berlin A."/>
            <person name="Brown A."/>
            <person name="Chapman S.B."/>
            <person name="Chen Z."/>
            <person name="Dunbar C."/>
            <person name="Freedman E."/>
            <person name="Gearin G."/>
            <person name="Goldberg J."/>
            <person name="Griggs A."/>
            <person name="Gujja S."/>
            <person name="Heiman D."/>
            <person name="Howarth C."/>
            <person name="Larson L."/>
            <person name="Lui A."/>
            <person name="MacDonald P.J.P."/>
            <person name="Montmayeur A."/>
            <person name="Murphy C."/>
            <person name="Neiman D."/>
            <person name="Pearson M."/>
            <person name="Priest M."/>
            <person name="Roberts A."/>
            <person name="Saif S."/>
            <person name="Shea T."/>
            <person name="Shenoy N."/>
            <person name="Sisk P."/>
            <person name="Stolte C."/>
            <person name="Sykes S."/>
            <person name="Wortman J."/>
            <person name="Nusbaum C."/>
            <person name="Birren B."/>
        </authorList>
    </citation>
    <scope>NUCLEOTIDE SEQUENCE [LARGE SCALE GENOMIC DNA]</scope>
    <source>
        <strain evidence="20">HDV247</strain>
    </source>
</reference>
<keyword evidence="14" id="KW-1015">Disulfide bond</keyword>
<keyword evidence="11 15" id="KW-0326">Glycosidase</keyword>
<dbReference type="HOGENOM" id="CLU_001482_0_0_1"/>
<keyword evidence="6 14" id="KW-0147">Chitin-binding</keyword>
<comment type="subcellular location">
    <subcellularLocation>
        <location evidence="2">Secreted</location>
    </subcellularLocation>
</comment>
<comment type="similarity">
    <text evidence="3">Belongs to the glycosyl hydrolase 18 family. Chitinase class V subfamily.</text>
</comment>
<dbReference type="EMBL" id="JH650972">
    <property type="protein sequence ID" value="EXA43979.1"/>
    <property type="molecule type" value="Genomic_DNA"/>
</dbReference>
<dbReference type="PROSITE" id="PS51782">
    <property type="entry name" value="LYSM"/>
    <property type="match status" value="2"/>
</dbReference>
<comment type="catalytic activity">
    <reaction evidence="1">
        <text>Random endo-hydrolysis of N-acetyl-beta-D-glucosaminide (1-&gt;4)-beta-linkages in chitin and chitodextrins.</text>
        <dbReference type="EC" id="3.2.1.14"/>
    </reaction>
</comment>
<evidence type="ECO:0000256" key="1">
    <source>
        <dbReference type="ARBA" id="ARBA00000822"/>
    </source>
</evidence>
<dbReference type="CDD" id="cd02878">
    <property type="entry name" value="GH18_zymocin_alpha"/>
    <property type="match status" value="1"/>
</dbReference>